<dbReference type="InterPro" id="IPR002711">
    <property type="entry name" value="HNH"/>
</dbReference>
<evidence type="ECO:0000313" key="3">
    <source>
        <dbReference type="Proteomes" id="UP000658720"/>
    </source>
</evidence>
<keyword evidence="2" id="KW-0378">Hydrolase</keyword>
<dbReference type="InterPro" id="IPR003615">
    <property type="entry name" value="HNH_nuc"/>
</dbReference>
<feature type="domain" description="HNH nuclease" evidence="1">
    <location>
        <begin position="56"/>
        <end position="106"/>
    </location>
</feature>
<dbReference type="EMBL" id="JADEVV010000031">
    <property type="protein sequence ID" value="MBE9254488.1"/>
    <property type="molecule type" value="Genomic_DNA"/>
</dbReference>
<dbReference type="Pfam" id="PF01844">
    <property type="entry name" value="HNH"/>
    <property type="match status" value="1"/>
</dbReference>
<name>A0ABR9VSZ8_9SYNC</name>
<accession>A0ABR9VSZ8</accession>
<dbReference type="CDD" id="cd00085">
    <property type="entry name" value="HNHc"/>
    <property type="match status" value="1"/>
</dbReference>
<keyword evidence="2" id="KW-0255">Endonuclease</keyword>
<dbReference type="Proteomes" id="UP000658720">
    <property type="component" value="Unassembled WGS sequence"/>
</dbReference>
<evidence type="ECO:0000259" key="1">
    <source>
        <dbReference type="SMART" id="SM00507"/>
    </source>
</evidence>
<gene>
    <name evidence="2" type="ORF">IQ217_11675</name>
</gene>
<dbReference type="SMART" id="SM00507">
    <property type="entry name" value="HNHc"/>
    <property type="match status" value="1"/>
</dbReference>
<organism evidence="2 3">
    <name type="scientific">Synechocystis salina LEGE 00031</name>
    <dbReference type="NCBI Taxonomy" id="1828736"/>
    <lineage>
        <taxon>Bacteria</taxon>
        <taxon>Bacillati</taxon>
        <taxon>Cyanobacteriota</taxon>
        <taxon>Cyanophyceae</taxon>
        <taxon>Synechococcales</taxon>
        <taxon>Merismopediaceae</taxon>
        <taxon>Synechocystis</taxon>
    </lineage>
</organism>
<comment type="caution">
    <text evidence="2">The sequence shown here is derived from an EMBL/GenBank/DDBJ whole genome shotgun (WGS) entry which is preliminary data.</text>
</comment>
<sequence>MLKISPLPLEKRYENYLKTWQSEIDQLVTFADKVKQAKKQYASKRRTKTFQHVCEILDKICSGNRRCNYCEDSVADEVEHIKPKSLYPEFVFVWDNYLYACGQCNTKKNNQYAIFVNNQKFQIISTNQAPPSGVDIFLNPRLDNPLDFIELDLGDDIEDGTFLYQPKYLLEENSLEFIRAEYTITVLNINKEYLLAGRKEAALNFRARLFDYKANKAILTSEKLDNFVRDFKKMRYPSVWYEIKRQRQRLPSINPFFIEFPEIIDW</sequence>
<evidence type="ECO:0000313" key="2">
    <source>
        <dbReference type="EMBL" id="MBE9254488.1"/>
    </source>
</evidence>
<reference evidence="2 3" key="1">
    <citation type="submission" date="2020-10" db="EMBL/GenBank/DDBJ databases">
        <authorList>
            <person name="Castelo-Branco R."/>
            <person name="Eusebio N."/>
            <person name="Adriana R."/>
            <person name="Vieira A."/>
            <person name="Brugerolle De Fraissinette N."/>
            <person name="Rezende De Castro R."/>
            <person name="Schneider M.P."/>
            <person name="Vasconcelos V."/>
            <person name="Leao P.N."/>
        </authorList>
    </citation>
    <scope>NUCLEOTIDE SEQUENCE [LARGE SCALE GENOMIC DNA]</scope>
    <source>
        <strain evidence="2 3">LEGE 00031</strain>
    </source>
</reference>
<dbReference type="GO" id="GO:0004519">
    <property type="term" value="F:endonuclease activity"/>
    <property type="evidence" value="ECO:0007669"/>
    <property type="project" value="UniProtKB-KW"/>
</dbReference>
<dbReference type="RefSeq" id="WP_194020071.1">
    <property type="nucleotide sequence ID" value="NZ_JADEVV010000031.1"/>
</dbReference>
<keyword evidence="2" id="KW-0540">Nuclease</keyword>
<dbReference type="Gene3D" id="1.10.30.50">
    <property type="match status" value="1"/>
</dbReference>
<proteinExistence type="predicted"/>
<protein>
    <submittedName>
        <fullName evidence="2">HNH endonuclease</fullName>
    </submittedName>
</protein>
<keyword evidence="3" id="KW-1185">Reference proteome</keyword>